<name>A0ABV3JNY8_9ACTN</name>
<dbReference type="PANTHER" id="PTHR22642:SF21">
    <property type="entry name" value="PERIPLASMIC PROTEIN"/>
    <property type="match status" value="1"/>
</dbReference>
<evidence type="ECO:0000313" key="3">
    <source>
        <dbReference type="EMBL" id="MEV5249844.1"/>
    </source>
</evidence>
<comment type="caution">
    <text evidence="3">The sequence shown here is derived from an EMBL/GenBank/DDBJ whole genome shotgun (WGS) entry which is preliminary data.</text>
</comment>
<feature type="domain" description="Amidohydrolase 3" evidence="2">
    <location>
        <begin position="20"/>
        <end position="143"/>
    </location>
</feature>
<sequence>MQQLSHLGFSRHGREALTRNPSAAHTPPIRRLLRSGIPVGLGTDATRVASDNVWTALYWITTGRTLGGNRLYRPDNTLDRVEALRLLTQGSASSSNENGHKGTLTPGAFADLAVLTEDYLTVPDTRIPGIESVLTMVDGRIVHAAAEFGGLNPPLPAVRPSYSPLLTGANRS</sequence>
<dbReference type="InterPro" id="IPR011059">
    <property type="entry name" value="Metal-dep_hydrolase_composite"/>
</dbReference>
<keyword evidence="4" id="KW-1185">Reference proteome</keyword>
<reference evidence="3 4" key="1">
    <citation type="submission" date="2024-06" db="EMBL/GenBank/DDBJ databases">
        <title>The Natural Products Discovery Center: Release of the First 8490 Sequenced Strains for Exploring Actinobacteria Biosynthetic Diversity.</title>
        <authorList>
            <person name="Kalkreuter E."/>
            <person name="Kautsar S.A."/>
            <person name="Yang D."/>
            <person name="Bader C.D."/>
            <person name="Teijaro C.N."/>
            <person name="Fluegel L."/>
            <person name="Davis C.M."/>
            <person name="Simpson J.R."/>
            <person name="Lauterbach L."/>
            <person name="Steele A.D."/>
            <person name="Gui C."/>
            <person name="Meng S."/>
            <person name="Li G."/>
            <person name="Viehrig K."/>
            <person name="Ye F."/>
            <person name="Su P."/>
            <person name="Kiefer A.F."/>
            <person name="Nichols A."/>
            <person name="Cepeda A.J."/>
            <person name="Yan W."/>
            <person name="Fan B."/>
            <person name="Jiang Y."/>
            <person name="Adhikari A."/>
            <person name="Zheng C.-J."/>
            <person name="Schuster L."/>
            <person name="Cowan T.M."/>
            <person name="Smanski M.J."/>
            <person name="Chevrette M.G."/>
            <person name="De Carvalho L.P.S."/>
            <person name="Shen B."/>
        </authorList>
    </citation>
    <scope>NUCLEOTIDE SEQUENCE [LARGE SCALE GENOMIC DNA]</scope>
    <source>
        <strain evidence="3 4">NPDC052768</strain>
    </source>
</reference>
<dbReference type="SUPFAM" id="SSF51338">
    <property type="entry name" value="Composite domain of metallo-dependent hydrolases"/>
    <property type="match status" value="1"/>
</dbReference>
<dbReference type="Proteomes" id="UP001552527">
    <property type="component" value="Unassembled WGS sequence"/>
</dbReference>
<dbReference type="InterPro" id="IPR032466">
    <property type="entry name" value="Metal_Hydrolase"/>
</dbReference>
<dbReference type="RefSeq" id="WP_364027346.1">
    <property type="nucleotide sequence ID" value="NZ_JBFATD010000028.1"/>
</dbReference>
<dbReference type="InterPro" id="IPR013108">
    <property type="entry name" value="Amidohydro_3"/>
</dbReference>
<dbReference type="Gene3D" id="2.30.40.10">
    <property type="entry name" value="Urease, subunit C, domain 1"/>
    <property type="match status" value="1"/>
</dbReference>
<protein>
    <submittedName>
        <fullName evidence="3">Amidohydrolase family protein</fullName>
    </submittedName>
</protein>
<gene>
    <name evidence="3" type="ORF">AB0K95_32000</name>
</gene>
<accession>A0ABV3JNY8</accession>
<dbReference type="SUPFAM" id="SSF51556">
    <property type="entry name" value="Metallo-dependent hydrolases"/>
    <property type="match status" value="1"/>
</dbReference>
<dbReference type="EMBL" id="JBFATE010000022">
    <property type="protein sequence ID" value="MEV5249844.1"/>
    <property type="molecule type" value="Genomic_DNA"/>
</dbReference>
<organism evidence="3 4">
    <name type="scientific">Streptomyces werraensis</name>
    <dbReference type="NCBI Taxonomy" id="68284"/>
    <lineage>
        <taxon>Bacteria</taxon>
        <taxon>Bacillati</taxon>
        <taxon>Actinomycetota</taxon>
        <taxon>Actinomycetes</taxon>
        <taxon>Kitasatosporales</taxon>
        <taxon>Streptomycetaceae</taxon>
        <taxon>Streptomyces</taxon>
    </lineage>
</organism>
<dbReference type="PANTHER" id="PTHR22642">
    <property type="entry name" value="IMIDAZOLONEPROPIONASE"/>
    <property type="match status" value="1"/>
</dbReference>
<evidence type="ECO:0000256" key="1">
    <source>
        <dbReference type="SAM" id="MobiDB-lite"/>
    </source>
</evidence>
<dbReference type="Gene3D" id="3.20.20.140">
    <property type="entry name" value="Metal-dependent hydrolases"/>
    <property type="match status" value="1"/>
</dbReference>
<feature type="region of interest" description="Disordered" evidence="1">
    <location>
        <begin position="1"/>
        <end position="29"/>
    </location>
</feature>
<evidence type="ECO:0000259" key="2">
    <source>
        <dbReference type="Pfam" id="PF07969"/>
    </source>
</evidence>
<dbReference type="Pfam" id="PF07969">
    <property type="entry name" value="Amidohydro_3"/>
    <property type="match status" value="1"/>
</dbReference>
<proteinExistence type="predicted"/>
<evidence type="ECO:0000313" key="4">
    <source>
        <dbReference type="Proteomes" id="UP001552527"/>
    </source>
</evidence>